<dbReference type="PANTHER" id="PTHR15036">
    <property type="entry name" value="PIKACHURIN-LIKE PROTEIN"/>
    <property type="match status" value="1"/>
</dbReference>
<comment type="caution">
    <text evidence="3">The sequence shown here is derived from an EMBL/GenBank/DDBJ whole genome shotgun (WGS) entry which is preliminary data.</text>
</comment>
<dbReference type="Proteomes" id="UP001148018">
    <property type="component" value="Unassembled WGS sequence"/>
</dbReference>
<feature type="domain" description="Laminin G" evidence="2">
    <location>
        <begin position="354"/>
        <end position="522"/>
    </location>
</feature>
<feature type="domain" description="Laminin G" evidence="2">
    <location>
        <begin position="527"/>
        <end position="672"/>
    </location>
</feature>
<dbReference type="EMBL" id="JANIIK010000037">
    <property type="protein sequence ID" value="KAJ3611009.1"/>
    <property type="molecule type" value="Genomic_DNA"/>
</dbReference>
<evidence type="ECO:0000256" key="1">
    <source>
        <dbReference type="PROSITE-ProRule" id="PRU00122"/>
    </source>
</evidence>
<evidence type="ECO:0000259" key="2">
    <source>
        <dbReference type="PROSITE" id="PS50025"/>
    </source>
</evidence>
<dbReference type="InterPro" id="IPR050372">
    <property type="entry name" value="Neurexin-related_CASP"/>
</dbReference>
<feature type="domain" description="Laminin G" evidence="2">
    <location>
        <begin position="131"/>
        <end position="293"/>
    </location>
</feature>
<evidence type="ECO:0000313" key="4">
    <source>
        <dbReference type="Proteomes" id="UP001148018"/>
    </source>
</evidence>
<dbReference type="PANTHER" id="PTHR15036:SF81">
    <property type="entry name" value="LAMININ SUBUNIT ALPHA-1"/>
    <property type="match status" value="1"/>
</dbReference>
<feature type="domain" description="Laminin G" evidence="2">
    <location>
        <begin position="1"/>
        <end position="121"/>
    </location>
</feature>
<sequence>MHAGTVSVVWNLGSGVGRVDYHDLHDLHDLQLTDNKWTRINVTRFGALVSLSVQQLESASGPLPIATGRSPGPAQILEVDNNTASALRVSSFRGCVGEAALNDHNIGLWNYVRRQGRCRGCFTSPQAEETSFHFDGSGFSVVHKPLRATATSIVLLFRTLSPSGLLLYLASNATRDFLSMELVEGRFRLTFDLGSGALAMTSRKKYNSGVWTKITLQRSRRKEKEVLEAESRGTASDLNRADLDPIYIGGLPASRPIRRQVLSRSFVGCIKNVEISRSNFDLLQDAYGVKKGCVLEAVRSVSVLKQGYVQLPFASLGHQEWELFLTFSTRNSSGLLLAAFNHTPTTQLVQGGVGVELSLGGGALRQVEVKRQSGWLSDGLEHSVIISRTRNGLVYLLTSSSHMDYATLQVSGGRLLFTLDLGRGPASCISAHPVNDGQWHTVRTEFTKRWVSMAIDGVTSLPVPVRGNQLDVDKTLYLGGLSHSLTWRTTNVSHSLPGCVQAVSLNGVQLETPSSQHNTSSCFTHTQTGSYFNGTGYAALLPEGYKVGADMSVSLEFRTGQSEAVLLGISSSKVDAIGLEIINRKVVFHVNNGAGRVSVQSLSEVCDGVWHRLVATKKKNTLLLSEVKQNSLSSSILFRGCMKKVKLVKGHVTKLLDLSSAFFLSGVTPTSCPSSQRQTG</sequence>
<gene>
    <name evidence="3" type="ORF">NHX12_021025</name>
</gene>
<name>A0A9Q0EPJ5_9TELE</name>
<organism evidence="3 4">
    <name type="scientific">Muraenolepis orangiensis</name>
    <name type="common">Patagonian moray cod</name>
    <dbReference type="NCBI Taxonomy" id="630683"/>
    <lineage>
        <taxon>Eukaryota</taxon>
        <taxon>Metazoa</taxon>
        <taxon>Chordata</taxon>
        <taxon>Craniata</taxon>
        <taxon>Vertebrata</taxon>
        <taxon>Euteleostomi</taxon>
        <taxon>Actinopterygii</taxon>
        <taxon>Neopterygii</taxon>
        <taxon>Teleostei</taxon>
        <taxon>Neoteleostei</taxon>
        <taxon>Acanthomorphata</taxon>
        <taxon>Zeiogadaria</taxon>
        <taxon>Gadariae</taxon>
        <taxon>Gadiformes</taxon>
        <taxon>Muraenolepidoidei</taxon>
        <taxon>Muraenolepididae</taxon>
        <taxon>Muraenolepis</taxon>
    </lineage>
</organism>
<reference evidence="3" key="1">
    <citation type="submission" date="2022-07" db="EMBL/GenBank/DDBJ databases">
        <title>Chromosome-level genome of Muraenolepis orangiensis.</title>
        <authorList>
            <person name="Kim J."/>
        </authorList>
    </citation>
    <scope>NUCLEOTIDE SEQUENCE</scope>
    <source>
        <strain evidence="3">KU_S4_2022</strain>
        <tissue evidence="3">Muscle</tissue>
    </source>
</reference>
<accession>A0A9Q0EPJ5</accession>
<evidence type="ECO:0000313" key="3">
    <source>
        <dbReference type="EMBL" id="KAJ3611009.1"/>
    </source>
</evidence>
<dbReference type="InterPro" id="IPR001791">
    <property type="entry name" value="Laminin_G"/>
</dbReference>
<dbReference type="Pfam" id="PF00054">
    <property type="entry name" value="Laminin_G_1"/>
    <property type="match status" value="2"/>
</dbReference>
<proteinExistence type="predicted"/>
<comment type="caution">
    <text evidence="1">Lacks conserved residue(s) required for the propagation of feature annotation.</text>
</comment>
<dbReference type="OrthoDB" id="18487at2759"/>
<keyword evidence="4" id="KW-1185">Reference proteome</keyword>
<dbReference type="Pfam" id="PF02210">
    <property type="entry name" value="Laminin_G_2"/>
    <property type="match status" value="1"/>
</dbReference>
<dbReference type="InterPro" id="IPR013320">
    <property type="entry name" value="ConA-like_dom_sf"/>
</dbReference>
<dbReference type="Gene3D" id="2.60.120.200">
    <property type="match status" value="5"/>
</dbReference>
<dbReference type="SMART" id="SM00282">
    <property type="entry name" value="LamG"/>
    <property type="match status" value="3"/>
</dbReference>
<protein>
    <recommendedName>
        <fullName evidence="2">Laminin G domain-containing protein</fullName>
    </recommendedName>
</protein>
<dbReference type="AlphaFoldDB" id="A0A9Q0EPJ5"/>
<dbReference type="PROSITE" id="PS50025">
    <property type="entry name" value="LAM_G_DOMAIN"/>
    <property type="match status" value="4"/>
</dbReference>
<dbReference type="CDD" id="cd00110">
    <property type="entry name" value="LamG"/>
    <property type="match status" value="3"/>
</dbReference>
<dbReference type="SUPFAM" id="SSF49899">
    <property type="entry name" value="Concanavalin A-like lectins/glucanases"/>
    <property type="match status" value="5"/>
</dbReference>